<evidence type="ECO:0000256" key="13">
    <source>
        <dbReference type="SAM" id="Phobius"/>
    </source>
</evidence>
<keyword evidence="4 13" id="KW-0812">Transmembrane</keyword>
<dbReference type="InterPro" id="IPR058808">
    <property type="entry name" value="GAIN_ADGRA2/3"/>
</dbReference>
<feature type="domain" description="GAIN-B" evidence="14">
    <location>
        <begin position="1683"/>
        <end position="1843"/>
    </location>
</feature>
<evidence type="ECO:0000313" key="19">
    <source>
        <dbReference type="Proteomes" id="UP000291343"/>
    </source>
</evidence>
<evidence type="ECO:0000256" key="7">
    <source>
        <dbReference type="ARBA" id="ARBA00022989"/>
    </source>
</evidence>
<dbReference type="STRING" id="195883.A0A482WK18"/>
<proteinExistence type="inferred from homology"/>
<feature type="compositionally biased region" description="Polar residues" evidence="12">
    <location>
        <begin position="164"/>
        <end position="184"/>
    </location>
</feature>
<dbReference type="InterPro" id="IPR051963">
    <property type="entry name" value="Adhesion_GPCR_A"/>
</dbReference>
<feature type="transmembrane region" description="Helical" evidence="13">
    <location>
        <begin position="1884"/>
        <end position="1903"/>
    </location>
</feature>
<dbReference type="InterPro" id="IPR001611">
    <property type="entry name" value="Leu-rich_rpt"/>
</dbReference>
<dbReference type="PROSITE" id="PS50835">
    <property type="entry name" value="IG_LIKE"/>
    <property type="match status" value="1"/>
</dbReference>
<dbReference type="Pfam" id="PF26588">
    <property type="entry name" value="GAIN_ADGRA3"/>
    <property type="match status" value="1"/>
</dbReference>
<feature type="region of interest" description="Disordered" evidence="12">
    <location>
        <begin position="2165"/>
        <end position="2193"/>
    </location>
</feature>
<feature type="region of interest" description="Disordered" evidence="12">
    <location>
        <begin position="1115"/>
        <end position="1165"/>
    </location>
</feature>
<dbReference type="InterPro" id="IPR036179">
    <property type="entry name" value="Ig-like_dom_sf"/>
</dbReference>
<feature type="region of interest" description="Disordered" evidence="12">
    <location>
        <begin position="767"/>
        <end position="790"/>
    </location>
</feature>
<feature type="region of interest" description="Disordered" evidence="12">
    <location>
        <begin position="483"/>
        <end position="546"/>
    </location>
</feature>
<dbReference type="InterPro" id="IPR017981">
    <property type="entry name" value="GPCR_2-like_7TM"/>
</dbReference>
<evidence type="ECO:0000256" key="11">
    <source>
        <dbReference type="SAM" id="Coils"/>
    </source>
</evidence>
<feature type="compositionally biased region" description="Basic and acidic residues" evidence="12">
    <location>
        <begin position="608"/>
        <end position="625"/>
    </location>
</feature>
<evidence type="ECO:0000259" key="16">
    <source>
        <dbReference type="PROSITE" id="PS50261"/>
    </source>
</evidence>
<dbReference type="InterPro" id="IPR057244">
    <property type="entry name" value="GAIN_B"/>
</dbReference>
<sequence>MESPENKTNVRVLRNRVVDKESKDGLSTPNSKLGTPSKRGTPIKVAGEASGITTRTRRRLSTKLESDVPEPRLIMTKLPEVRTPSKRGNKNIVGSNKSPEVSQENITRSTRKDSKKDETSPAGAKTGNLSMASPQNRKDLLKDQSSPVADEKVNGDLSPILENGENSDPLQTRKQFSKNQSSPKADNKAKGDLPPILENVEDSSQGSDNSIIENSFQLEFNVTDKTKNEVQKSPSKRPLIDESPDKTNREETIQSPSPKAQGKKQCGFIVQEEESIKSVDQGEEFIRSVEQEEESNESVDQEKGSSEIVDQANESSTSVHQEEETNAYVNQEDGTNKFSNQVEKSSVEEESDESINQEKEPSEIFIEDEEEECSNPVDQGEESSSTLFIEKESSKPVDQVNESICPVEFNSADSAPNAMVDAENSSIIQSSPSKKCGSSSEKDSNVIGETVATVEDDIPLKGKIEDESNSNNVSFELVEKFQDTSAVNTSHDDKVDDDTENSTQPVADQLECKKLSESSPSKVAKSPKSSPSKVCSPRKHSSAQLSKIGAVLVPMCQRLPTESNSPSKSVEPISAFPEKVVCNKDASGRKVLDSDSDSDDSDLPLEIPSKDISQKKSPHSTDSKHVTTKLTPSPNKVLKIIKPVQSEKLYEMKTLIKSIFEAQPISNPVKTLDESQEETSTGLDELRMSRKEWTLIMKEAFDDALVPLRNDILEIRKELSDLKTLRRKEEEEKSKHLEENMEECPVLVKRKKDLVVEHLLAKQAAQIFSDRDSPSKKKKSPKKNKESTQVAEEMAVNSGSESCSTLPVTHQPKLKKRKKMEVEELEEKNIDEGDDYLITNVEVKKKRKRKKKTAIVGKTEETPIETTHVVEPVEQSSNSEDDLVIPELKPKKIRKRKRSRKHENTDQETHLVESTVLSQVNPSDALENLSKKSKKKQQSELFNEDCMNVDNFDHQTISEKKKDKKHKKKDKEQMDEVSSNVLSFNIDRDELEQPVTEEKKKKKKHVQKTDELHSTESASLPNLDSNEFEQQTLNEVKKKKKKRIEQIEEVSQHLPPKNITSPNQNPLFGQLLKIKKQKLKKNLKPKSNLNISQQHLKSYMEEFCDFKPKDNVKLNSFGDGSNEPLKSKDTKKLKKKNKVNDSVETETGKKDGKHSKKEKDSSHKLTPSATLDVTNFWLRCGGENGIISSLGELHSKWFKNASEVTDLDLSENNLTHITANLPYLPNLLKLDLSRNRISKIDLGAFSNLTSLKTLDLSFNRLKHLSRAYFEGLSNLERLRRRYNQLSQIKEGTFDDLVSLKKINLTMNALICDCSLWWLPGWARNQSVKLTPLPKCSGPASLRGQPLRKLKPGLNYSYCDWPHAPHPTSFLELRPDHNQVVFEGDSLKLQCRVVKESASDDSVIYWKWAGLNPIEVFDGAIIVTNRSIKDSGLIESVLQVEYLTSNYSGQWDCHLSSSVVNQSTSVAIVVITEATNYCPMTTTTSNRGRYVWPKTIANNVVELPCAVPTEGDEEGAARHACNETGHWSSLDTSACPFASEVTRTLYQFSQMNTSLVNGNALETINKFSNYTNDAGRKFTDEMDIIFITRTVKNYLVFVKTDPEVGKVLLDIVHGLMQQPRDLLLKAQQLERSTSILVSAIEDIVKLSSSFQWHSTPNPSLLVEGYAVSWGSFQGLSCTRYGYQKRSEKVFKCSTVNNAGLPTSKDMIMEASVRVHPSLFHHTETKSSYQLMISMFENSKLFPRLNANDTMAITTSVIGVKIADVEIAYLAEPVFVMLQLQPVQWTGGFVAVAPPRPVWWDAASSQWRDDVCKVSNLSHVLSDVLVFQCYKLGYFAVLQDVSHLNLRLAPPAVYVGTFIGATCMLVATISYAFYHTCIQMPTKAKHSLANTWLAMALLFITYSVGIYQTEDRNTCQIIGLMLHYLTLCSLFWMALTINGLYKRVCKREPVGGDTSGVVGVEGEEVVVGQPLVGVYLVGWGIALLVCGLSGAVNLRGYAATSHCSLGPGPGVSALLFPAACLLLYLLLTSVMVRCAALSLDSNAQLSEGTQATDLELLDNDLRQPPHAGSVRSVATPSSQLEDPEHSPACQLKAFLIVLILFLSVWTSSALATLTPFHLPYEETLFSVLYAVLVIMLGMFVVFFHCFAREDVRLAWFTLKPCCRSRNVTDSRPAPPPLVSSSDSLNSSSGRKSAATGLNSTLPIAAAPRPVDLMLMHRRHYRPDNIACNEVDVFYNPHQIGVARKFFKKQRRKQNNLIAGRRSGGDGASSPVPAGLLGGGSAKVNNTNLHVEPPERRSSNPNLLSASDAIAAAATANSLPPITSRFNLNNNGSIRSTEDQLTSVVSSCGGISGADTDCGRDISCQQSCGSSHIAVSDQSASASDGSHLYATIDPPSPRPQRRRTTRPPLPPKPHRHPHQRPHSDSENRCTDDSTASKRETSV</sequence>
<dbReference type="SUPFAM" id="SSF52058">
    <property type="entry name" value="L domain-like"/>
    <property type="match status" value="1"/>
</dbReference>
<feature type="compositionally biased region" description="Basic residues" evidence="12">
    <location>
        <begin position="891"/>
        <end position="901"/>
    </location>
</feature>
<dbReference type="Pfam" id="PF13855">
    <property type="entry name" value="LRR_8"/>
    <property type="match status" value="1"/>
</dbReference>
<comment type="similarity">
    <text evidence="2">Belongs to the G-protein coupled receptor 2 family. Adhesion G-protein coupled receptor (ADGR) subfamily.</text>
</comment>
<evidence type="ECO:0000256" key="4">
    <source>
        <dbReference type="ARBA" id="ARBA00022692"/>
    </source>
</evidence>
<keyword evidence="19" id="KW-1185">Reference proteome</keyword>
<dbReference type="InterPro" id="IPR003591">
    <property type="entry name" value="Leu-rich_rpt_typical-subtyp"/>
</dbReference>
<evidence type="ECO:0000256" key="3">
    <source>
        <dbReference type="ARBA" id="ARBA00022614"/>
    </source>
</evidence>
<keyword evidence="6" id="KW-0677">Repeat</keyword>
<dbReference type="PROSITE" id="PS50221">
    <property type="entry name" value="GAIN_B"/>
    <property type="match status" value="1"/>
</dbReference>
<evidence type="ECO:0000256" key="10">
    <source>
        <dbReference type="ARBA" id="ARBA00023170"/>
    </source>
</evidence>
<feature type="transmembrane region" description="Helical" evidence="13">
    <location>
        <begin position="1915"/>
        <end position="1935"/>
    </location>
</feature>
<keyword evidence="11" id="KW-0175">Coiled coil</keyword>
<dbReference type="InterPro" id="IPR007110">
    <property type="entry name" value="Ig-like_dom"/>
</dbReference>
<keyword evidence="5" id="KW-0732">Signal</keyword>
<feature type="transmembrane region" description="Helical" evidence="13">
    <location>
        <begin position="2122"/>
        <end position="2144"/>
    </location>
</feature>
<keyword evidence="10" id="KW-0675">Receptor</keyword>
<feature type="compositionally biased region" description="Low complexity" evidence="12">
    <location>
        <begin position="2177"/>
        <end position="2190"/>
    </location>
</feature>
<dbReference type="PANTHER" id="PTHR45930">
    <property type="entry name" value="G-PROTEIN COUPLED RECEPTOR 124-LIKE PROTEIN"/>
    <property type="match status" value="1"/>
</dbReference>
<feature type="compositionally biased region" description="Polar residues" evidence="12">
    <location>
        <begin position="1015"/>
        <end position="1034"/>
    </location>
</feature>
<feature type="compositionally biased region" description="Polar residues" evidence="12">
    <location>
        <begin position="92"/>
        <end position="108"/>
    </location>
</feature>
<feature type="coiled-coil region" evidence="11">
    <location>
        <begin position="712"/>
        <end position="739"/>
    </location>
</feature>
<comment type="subcellular location">
    <subcellularLocation>
        <location evidence="1">Membrane</location>
        <topology evidence="1">Multi-pass membrane protein</topology>
    </subcellularLocation>
</comment>
<feature type="compositionally biased region" description="Polar residues" evidence="12">
    <location>
        <begin position="25"/>
        <end position="34"/>
    </location>
</feature>
<dbReference type="InterPro" id="IPR013783">
    <property type="entry name" value="Ig-like_fold"/>
</dbReference>
<gene>
    <name evidence="18" type="ORF">LSTR_LSTR009883</name>
</gene>
<dbReference type="OrthoDB" id="10031018at2759"/>
<evidence type="ECO:0000256" key="12">
    <source>
        <dbReference type="SAM" id="MobiDB-lite"/>
    </source>
</evidence>
<feature type="region of interest" description="Disordered" evidence="12">
    <location>
        <begin position="866"/>
        <end position="1066"/>
    </location>
</feature>
<feature type="domain" description="Ig-like" evidence="17">
    <location>
        <begin position="1366"/>
        <end position="1466"/>
    </location>
</feature>
<feature type="compositionally biased region" description="Polar residues" evidence="12">
    <location>
        <begin position="202"/>
        <end position="220"/>
    </location>
</feature>
<dbReference type="PROSITE" id="PS50227">
    <property type="entry name" value="G_PROTEIN_RECEP_F2_3"/>
    <property type="match status" value="1"/>
</dbReference>
<feature type="transmembrane region" description="Helical" evidence="13">
    <location>
        <begin position="2091"/>
        <end position="2116"/>
    </location>
</feature>
<dbReference type="InterPro" id="IPR001879">
    <property type="entry name" value="GPCR_2_extracellular_dom"/>
</dbReference>
<dbReference type="InterPro" id="IPR036445">
    <property type="entry name" value="GPCR_2_extracell_dom_sf"/>
</dbReference>
<accession>A0A482WK18</accession>
<evidence type="ECO:0008006" key="20">
    <source>
        <dbReference type="Google" id="ProtNLM"/>
    </source>
</evidence>
<name>A0A482WK18_LAOST</name>
<evidence type="ECO:0000256" key="2">
    <source>
        <dbReference type="ARBA" id="ARBA00007343"/>
    </source>
</evidence>
<feature type="compositionally biased region" description="Basic and acidic residues" evidence="12">
    <location>
        <begin position="238"/>
        <end position="252"/>
    </location>
</feature>
<feature type="compositionally biased region" description="Basic and acidic residues" evidence="12">
    <location>
        <begin position="2418"/>
        <end position="2439"/>
    </location>
</feature>
<dbReference type="InterPro" id="IPR000483">
    <property type="entry name" value="Cys-rich_flank_reg_C"/>
</dbReference>
<dbReference type="GO" id="GO:0007166">
    <property type="term" value="P:cell surface receptor signaling pathway"/>
    <property type="evidence" value="ECO:0007669"/>
    <property type="project" value="InterPro"/>
</dbReference>
<feature type="compositionally biased region" description="Basic and acidic residues" evidence="12">
    <location>
        <begin position="902"/>
        <end position="911"/>
    </location>
</feature>
<dbReference type="PROSITE" id="PS00650">
    <property type="entry name" value="G_PROTEIN_RECEP_F2_2"/>
    <property type="match status" value="1"/>
</dbReference>
<protein>
    <recommendedName>
        <fullName evidence="20">Ig-like domain-containing protein</fullName>
    </recommendedName>
</protein>
<keyword evidence="8 13" id="KW-0472">Membrane</keyword>
<feature type="region of interest" description="Disordered" evidence="12">
    <location>
        <begin position="2376"/>
        <end position="2439"/>
    </location>
</feature>
<feature type="transmembrane region" description="Helical" evidence="13">
    <location>
        <begin position="1850"/>
        <end position="1872"/>
    </location>
</feature>
<evidence type="ECO:0000256" key="5">
    <source>
        <dbReference type="ARBA" id="ARBA00022729"/>
    </source>
</evidence>
<dbReference type="Gene3D" id="2.60.40.10">
    <property type="entry name" value="Immunoglobulins"/>
    <property type="match status" value="1"/>
</dbReference>
<dbReference type="PROSITE" id="PS51450">
    <property type="entry name" value="LRR"/>
    <property type="match status" value="2"/>
</dbReference>
<dbReference type="EMBL" id="QKKF02033200">
    <property type="protein sequence ID" value="RZF33859.1"/>
    <property type="molecule type" value="Genomic_DNA"/>
</dbReference>
<evidence type="ECO:0000256" key="8">
    <source>
        <dbReference type="ARBA" id="ARBA00023136"/>
    </source>
</evidence>
<feature type="domain" description="G-protein coupled receptors family 2 profile 1" evidence="15">
    <location>
        <begin position="1451"/>
        <end position="1538"/>
    </location>
</feature>
<feature type="compositionally biased region" description="Acidic residues" evidence="12">
    <location>
        <begin position="594"/>
        <end position="603"/>
    </location>
</feature>
<feature type="compositionally biased region" description="Polar residues" evidence="12">
    <location>
        <begin position="327"/>
        <end position="338"/>
    </location>
</feature>
<reference evidence="18 19" key="1">
    <citation type="journal article" date="2017" name="Gigascience">
        <title>Genome sequence of the small brown planthopper, Laodelphax striatellus.</title>
        <authorList>
            <person name="Zhu J."/>
            <person name="Jiang F."/>
            <person name="Wang X."/>
            <person name="Yang P."/>
            <person name="Bao Y."/>
            <person name="Zhao W."/>
            <person name="Wang W."/>
            <person name="Lu H."/>
            <person name="Wang Q."/>
            <person name="Cui N."/>
            <person name="Li J."/>
            <person name="Chen X."/>
            <person name="Luo L."/>
            <person name="Yu J."/>
            <person name="Kang L."/>
            <person name="Cui F."/>
        </authorList>
    </citation>
    <scope>NUCLEOTIDE SEQUENCE [LARGE SCALE GENOMIC DNA]</scope>
    <source>
        <strain evidence="18">Lst14</strain>
    </source>
</reference>
<feature type="transmembrane region" description="Helical" evidence="13">
    <location>
        <begin position="2012"/>
        <end position="2034"/>
    </location>
</feature>
<evidence type="ECO:0000259" key="17">
    <source>
        <dbReference type="PROSITE" id="PS50835"/>
    </source>
</evidence>
<dbReference type="PROSITE" id="PS50261">
    <property type="entry name" value="G_PROTEIN_RECEP_F2_4"/>
    <property type="match status" value="1"/>
</dbReference>
<keyword evidence="9" id="KW-1015">Disulfide bond</keyword>
<keyword evidence="7 13" id="KW-1133">Transmembrane helix</keyword>
<feature type="region of interest" description="Disordered" evidence="12">
    <location>
        <begin position="426"/>
        <end position="450"/>
    </location>
</feature>
<keyword evidence="3" id="KW-0433">Leucine-rich repeat</keyword>
<evidence type="ECO:0000259" key="15">
    <source>
        <dbReference type="PROSITE" id="PS50227"/>
    </source>
</evidence>
<dbReference type="InterPro" id="IPR032675">
    <property type="entry name" value="LRR_dom_sf"/>
</dbReference>
<dbReference type="GO" id="GO:0004930">
    <property type="term" value="F:G protein-coupled receptor activity"/>
    <property type="evidence" value="ECO:0007669"/>
    <property type="project" value="InterPro"/>
</dbReference>
<feature type="region of interest" description="Disordered" evidence="12">
    <location>
        <begin position="1"/>
        <end position="385"/>
    </location>
</feature>
<dbReference type="SUPFAM" id="SSF111418">
    <property type="entry name" value="Hormone receptor domain"/>
    <property type="match status" value="1"/>
</dbReference>
<dbReference type="Gene3D" id="1.20.1070.10">
    <property type="entry name" value="Rhodopsin 7-helix transmembrane proteins"/>
    <property type="match status" value="1"/>
</dbReference>
<evidence type="ECO:0000259" key="14">
    <source>
        <dbReference type="PROSITE" id="PS50221"/>
    </source>
</evidence>
<evidence type="ECO:0000256" key="9">
    <source>
        <dbReference type="ARBA" id="ARBA00023157"/>
    </source>
</evidence>
<evidence type="ECO:0000256" key="6">
    <source>
        <dbReference type="ARBA" id="ARBA00022737"/>
    </source>
</evidence>
<comment type="caution">
    <text evidence="18">The sequence shown here is derived from an EMBL/GenBank/DDBJ whole genome shotgun (WGS) entry which is preliminary data.</text>
</comment>
<dbReference type="InterPro" id="IPR017983">
    <property type="entry name" value="GPCR_2_secretin-like_CS"/>
</dbReference>
<dbReference type="SUPFAM" id="SSF48726">
    <property type="entry name" value="Immunoglobulin"/>
    <property type="match status" value="1"/>
</dbReference>
<feature type="compositionally biased region" description="Basic and acidic residues" evidence="12">
    <location>
        <begin position="951"/>
        <end position="961"/>
    </location>
</feature>
<dbReference type="GO" id="GO:0005886">
    <property type="term" value="C:plasma membrane"/>
    <property type="evidence" value="ECO:0007669"/>
    <property type="project" value="TreeGrafter"/>
</dbReference>
<dbReference type="SMART" id="SM00369">
    <property type="entry name" value="LRR_TYP"/>
    <property type="match status" value="3"/>
</dbReference>
<feature type="compositionally biased region" description="Low complexity" evidence="12">
    <location>
        <begin position="517"/>
        <end position="535"/>
    </location>
</feature>
<evidence type="ECO:0000256" key="1">
    <source>
        <dbReference type="ARBA" id="ARBA00004141"/>
    </source>
</evidence>
<dbReference type="SMR" id="A0A482WK18"/>
<feature type="compositionally biased region" description="Basic and acidic residues" evidence="12">
    <location>
        <begin position="1138"/>
        <end position="1150"/>
    </location>
</feature>
<organism evidence="18 19">
    <name type="scientific">Laodelphax striatellus</name>
    <name type="common">Small brown planthopper</name>
    <name type="synonym">Delphax striatella</name>
    <dbReference type="NCBI Taxonomy" id="195883"/>
    <lineage>
        <taxon>Eukaryota</taxon>
        <taxon>Metazoa</taxon>
        <taxon>Ecdysozoa</taxon>
        <taxon>Arthropoda</taxon>
        <taxon>Hexapoda</taxon>
        <taxon>Insecta</taxon>
        <taxon>Pterygota</taxon>
        <taxon>Neoptera</taxon>
        <taxon>Paraneoptera</taxon>
        <taxon>Hemiptera</taxon>
        <taxon>Auchenorrhyncha</taxon>
        <taxon>Fulgoroidea</taxon>
        <taxon>Delphacidae</taxon>
        <taxon>Criomorphinae</taxon>
        <taxon>Laodelphax</taxon>
    </lineage>
</organism>
<dbReference type="Proteomes" id="UP000291343">
    <property type="component" value="Unassembled WGS sequence"/>
</dbReference>
<feature type="compositionally biased region" description="Basic and acidic residues" evidence="12">
    <location>
        <begin position="110"/>
        <end position="119"/>
    </location>
</feature>
<dbReference type="InParanoid" id="A0A482WK18"/>
<dbReference type="PANTHER" id="PTHR45930:SF4">
    <property type="entry name" value="ADHESION G PROTEIN-COUPLED RECEPTOR A3"/>
    <property type="match status" value="1"/>
</dbReference>
<feature type="transmembrane region" description="Helical" evidence="13">
    <location>
        <begin position="1970"/>
        <end position="1992"/>
    </location>
</feature>
<feature type="region of interest" description="Disordered" evidence="12">
    <location>
        <begin position="559"/>
        <end position="630"/>
    </location>
</feature>
<feature type="compositionally biased region" description="Low complexity" evidence="12">
    <location>
        <begin position="430"/>
        <end position="439"/>
    </location>
</feature>
<feature type="region of interest" description="Disordered" evidence="12">
    <location>
        <begin position="2254"/>
        <end position="2299"/>
    </location>
</feature>
<dbReference type="Gene3D" id="3.80.10.10">
    <property type="entry name" value="Ribonuclease Inhibitor"/>
    <property type="match status" value="2"/>
</dbReference>
<feature type="domain" description="G-protein coupled receptors family 2 profile 2" evidence="16">
    <location>
        <begin position="1847"/>
        <end position="2146"/>
    </location>
</feature>
<evidence type="ECO:0000313" key="18">
    <source>
        <dbReference type="EMBL" id="RZF33859.1"/>
    </source>
</evidence>
<dbReference type="SMART" id="SM00082">
    <property type="entry name" value="LRRCT"/>
    <property type="match status" value="1"/>
</dbReference>